<dbReference type="SMR" id="A0A172Q0Q4"/>
<name>A0A172Q0Q4_9CAUD</name>
<dbReference type="InterPro" id="IPR023214">
    <property type="entry name" value="HAD_sf"/>
</dbReference>
<organism evidence="1 2">
    <name type="scientific">Acinetobacter phage vB_AbaM_ME3</name>
    <dbReference type="NCBI Taxonomy" id="1837876"/>
    <lineage>
        <taxon>Viruses</taxon>
        <taxon>Duplodnaviria</taxon>
        <taxon>Heunggongvirae</taxon>
        <taxon>Uroviricota</taxon>
        <taxon>Caudoviricetes</taxon>
        <taxon>Metrivirus</taxon>
        <taxon>Metrivirus ME3</taxon>
    </lineage>
</organism>
<dbReference type="Proteomes" id="UP000225947">
    <property type="component" value="Segment"/>
</dbReference>
<dbReference type="SUPFAM" id="SSF56784">
    <property type="entry name" value="HAD-like"/>
    <property type="match status" value="1"/>
</dbReference>
<dbReference type="PIRSF" id="PIRSF030802">
    <property type="entry name" value="UCP030802"/>
    <property type="match status" value="1"/>
</dbReference>
<proteinExistence type="predicted"/>
<reference evidence="2" key="1">
    <citation type="submission" date="2016-03" db="EMBL/GenBank/DDBJ databases">
        <title>Characterization of Acinetobacter baumannii phage vB_AbaM_ME3.</title>
        <authorList>
            <person name="Buttimer C.T.H."/>
            <person name="Elbreki M."/>
            <person name="Coffey A."/>
        </authorList>
    </citation>
    <scope>NUCLEOTIDE SEQUENCE [LARGE SCALE GENOMIC DNA]</scope>
</reference>
<sequence length="239" mass="27221">MFLSFCDLDLTFIQTERHLESDEPRHVVYTSDSGSNICTTPKQISLFNEFNSGSSGVIPVTARSIESLKRVESTFNFNSFKVCNYGVFIYTYDNKLIPEFTDTLIGKVSSSQNELRESIKYLHLYNVHSKLITHKTYGFYIEGNINNKSTDLLKLNSILKQHKGLELYINGTGFSIFPKTLKPKTDAVRFIKKKMLELHPGVVTIGIGDSKSDLFFMLECDFLMTPTKDNVQIIKELLS</sequence>
<keyword evidence="2" id="KW-1185">Reference proteome</keyword>
<dbReference type="InterPro" id="IPR024197">
    <property type="entry name" value="TPP-like"/>
</dbReference>
<evidence type="ECO:0000313" key="2">
    <source>
        <dbReference type="Proteomes" id="UP000225947"/>
    </source>
</evidence>
<evidence type="ECO:0000313" key="1">
    <source>
        <dbReference type="EMBL" id="AND75448.1"/>
    </source>
</evidence>
<gene>
    <name evidence="1" type="ORF">ME3_287</name>
</gene>
<dbReference type="Gene3D" id="3.40.50.1000">
    <property type="entry name" value="HAD superfamily/HAD-like"/>
    <property type="match status" value="1"/>
</dbReference>
<accession>A0A172Q0Q4</accession>
<dbReference type="EMBL" id="KU935715">
    <property type="protein sequence ID" value="AND75448.1"/>
    <property type="molecule type" value="Genomic_DNA"/>
</dbReference>
<protein>
    <submittedName>
        <fullName evidence="1">Haloacid dehalogenase</fullName>
    </submittedName>
</protein>
<dbReference type="InterPro" id="IPR036412">
    <property type="entry name" value="HAD-like_sf"/>
</dbReference>
<dbReference type="Gene3D" id="3.90.1070.10">
    <property type="match status" value="1"/>
</dbReference>